<sequence length="499" mass="57773">MPITNQKLHSATFKKLKNLTNTEEINFDNTLMTAIMGPNGCGKSTIIHALACSFKPLEQPELIRDNYKFSTHFFLSTSDYNWSGSAFTLKISYRNERAVHNRVEVEYAKVDRWTPIYDRRPERHVEYIGISSCAPRIENESSISIVLFEREEIDVDLKNWIVAKAGFVFNKTYTDYSKRLKTRKQYIGVRSGEIEYSSLAMGAGEQRVFFMLEKLYLSPKGTLFLVDEIDLLLHTDALNRLLDVIYERASNKDIQVIFTSHRESILDYRKDRLSIIHLYQSQNRTLYFDRTTPAAIQRLTGQVPRDISVYVEDDLSKFIIEKIASEFGIRRYLKVSLYGCASNSFTIAAALIMQNKNVENTLIVLDGDEYPNIEEKQRQIKSKLSGTEVDNPQKRESALDIIRQYNLQENEKPEQRISRLILSLNENDHETSEVQNTVRGIVNPRDTHDFVDQAIEQLGYGRESGLTKIIDKAAIADDWPEFTAQIREWMEDIAPRFRE</sequence>
<proteinExistence type="predicted"/>
<evidence type="ECO:0000313" key="3">
    <source>
        <dbReference type="Proteomes" id="UP000430368"/>
    </source>
</evidence>
<accession>A0ABX6GTW7</accession>
<name>A0ABX6GTW7_9GAMM</name>
<dbReference type="RefSeq" id="WP_111737185.1">
    <property type="nucleotide sequence ID" value="NZ_CP041764.1"/>
</dbReference>
<dbReference type="SMART" id="SM00382">
    <property type="entry name" value="AAA"/>
    <property type="match status" value="1"/>
</dbReference>
<keyword evidence="2" id="KW-0547">Nucleotide-binding</keyword>
<dbReference type="Pfam" id="PF13304">
    <property type="entry name" value="AAA_21"/>
    <property type="match status" value="1"/>
</dbReference>
<gene>
    <name evidence="2" type="ORF">FO014_23475</name>
</gene>
<dbReference type="InterPro" id="IPR027417">
    <property type="entry name" value="P-loop_NTPase"/>
</dbReference>
<keyword evidence="3" id="KW-1185">Reference proteome</keyword>
<feature type="domain" description="AAA+ ATPase" evidence="1">
    <location>
        <begin position="29"/>
        <end position="280"/>
    </location>
</feature>
<dbReference type="PANTHER" id="PTHR43581:SF2">
    <property type="entry name" value="EXCINUCLEASE ATPASE SUBUNIT"/>
    <property type="match status" value="1"/>
</dbReference>
<dbReference type="Gene3D" id="3.40.50.300">
    <property type="entry name" value="P-loop containing nucleotide triphosphate hydrolases"/>
    <property type="match status" value="1"/>
</dbReference>
<dbReference type="Proteomes" id="UP000430368">
    <property type="component" value="Chromosome"/>
</dbReference>
<organism evidence="2 3">
    <name type="scientific">Serratia rhizosphaerae</name>
    <dbReference type="NCBI Taxonomy" id="2597702"/>
    <lineage>
        <taxon>Bacteria</taxon>
        <taxon>Pseudomonadati</taxon>
        <taxon>Pseudomonadota</taxon>
        <taxon>Gammaproteobacteria</taxon>
        <taxon>Enterobacterales</taxon>
        <taxon>Yersiniaceae</taxon>
        <taxon>Serratia</taxon>
    </lineage>
</organism>
<dbReference type="InterPro" id="IPR038729">
    <property type="entry name" value="Rad50/SbcC_AAA"/>
</dbReference>
<protein>
    <submittedName>
        <fullName evidence="2">ATP-binding protein</fullName>
    </submittedName>
</protein>
<reference evidence="2 3" key="1">
    <citation type="submission" date="2019-07" db="EMBL/GenBank/DDBJ databases">
        <title>Serratia dokdonensis sp. nov., an elicitor of systemic resistance in Nicotiana Tabacum.</title>
        <authorList>
            <person name="Son J.-S."/>
            <person name="Hwang Y.-J."/>
            <person name="Lee S.-Y."/>
            <person name="Ghim S.-Y."/>
        </authorList>
    </citation>
    <scope>NUCLEOTIDE SEQUENCE [LARGE SCALE GENOMIC DNA]</scope>
    <source>
        <strain evidence="2 3">KUDC3025</strain>
    </source>
</reference>
<dbReference type="Pfam" id="PF13476">
    <property type="entry name" value="AAA_23"/>
    <property type="match status" value="1"/>
</dbReference>
<dbReference type="InterPro" id="IPR003593">
    <property type="entry name" value="AAA+_ATPase"/>
</dbReference>
<dbReference type="PANTHER" id="PTHR43581">
    <property type="entry name" value="ATP/GTP PHOSPHATASE"/>
    <property type="match status" value="1"/>
</dbReference>
<dbReference type="GO" id="GO:0005524">
    <property type="term" value="F:ATP binding"/>
    <property type="evidence" value="ECO:0007669"/>
    <property type="project" value="UniProtKB-KW"/>
</dbReference>
<dbReference type="InterPro" id="IPR051396">
    <property type="entry name" value="Bact_Antivir_Def_Nuclease"/>
</dbReference>
<evidence type="ECO:0000259" key="1">
    <source>
        <dbReference type="SMART" id="SM00382"/>
    </source>
</evidence>
<evidence type="ECO:0000313" key="2">
    <source>
        <dbReference type="EMBL" id="QHA89707.1"/>
    </source>
</evidence>
<dbReference type="SUPFAM" id="SSF52540">
    <property type="entry name" value="P-loop containing nucleoside triphosphate hydrolases"/>
    <property type="match status" value="1"/>
</dbReference>
<keyword evidence="2" id="KW-0067">ATP-binding</keyword>
<dbReference type="EMBL" id="CP041764">
    <property type="protein sequence ID" value="QHA89707.1"/>
    <property type="molecule type" value="Genomic_DNA"/>
</dbReference>
<dbReference type="InterPro" id="IPR003959">
    <property type="entry name" value="ATPase_AAA_core"/>
</dbReference>